<name>A0ABW4FR83_9PSEU</name>
<feature type="transmembrane region" description="Helical" evidence="1">
    <location>
        <begin position="63"/>
        <end position="84"/>
    </location>
</feature>
<dbReference type="EMBL" id="JBHUCP010000017">
    <property type="protein sequence ID" value="MFD1532151.1"/>
    <property type="molecule type" value="Genomic_DNA"/>
</dbReference>
<dbReference type="Proteomes" id="UP001597145">
    <property type="component" value="Unassembled WGS sequence"/>
</dbReference>
<dbReference type="NCBIfam" id="NF041646">
    <property type="entry name" value="VC0807_fam"/>
    <property type="match status" value="1"/>
</dbReference>
<reference evidence="3" key="1">
    <citation type="journal article" date="2019" name="Int. J. Syst. Evol. Microbiol.">
        <title>The Global Catalogue of Microorganisms (GCM) 10K type strain sequencing project: providing services to taxonomists for standard genome sequencing and annotation.</title>
        <authorList>
            <consortium name="The Broad Institute Genomics Platform"/>
            <consortium name="The Broad Institute Genome Sequencing Center for Infectious Disease"/>
            <person name="Wu L."/>
            <person name="Ma J."/>
        </authorList>
    </citation>
    <scope>NUCLEOTIDE SEQUENCE [LARGE SCALE GENOMIC DNA]</scope>
    <source>
        <strain evidence="3">JCM 12165</strain>
    </source>
</reference>
<proteinExistence type="predicted"/>
<keyword evidence="1" id="KW-1133">Transmembrane helix</keyword>
<accession>A0ABW4FR83</accession>
<feature type="transmembrane region" description="Helical" evidence="1">
    <location>
        <begin position="12"/>
        <end position="31"/>
    </location>
</feature>
<sequence>MDRSSSSPFRAAGMLRGLAWDVGLPLVAYYGLHLLGVGDWTALLAATLLAGVRIVVGMVRERVLNPFATVMLVVFGLGVLLALVTGDAEFVLLKNSIITGAVGLVFLATSLVGRPLTLAASKSFQPERAAEIDEQYRTNPGARHAHRLSSTVWGAGLLLEALVRVPLIYALPISVMVGVSEALSVVTFGALIGWNIWYARRATRRLSSS</sequence>
<evidence type="ECO:0000313" key="2">
    <source>
        <dbReference type="EMBL" id="MFD1532151.1"/>
    </source>
</evidence>
<feature type="transmembrane region" description="Helical" evidence="1">
    <location>
        <begin position="177"/>
        <end position="199"/>
    </location>
</feature>
<feature type="transmembrane region" description="Helical" evidence="1">
    <location>
        <begin position="96"/>
        <end position="113"/>
    </location>
</feature>
<protein>
    <submittedName>
        <fullName evidence="2">VC0807 family protein</fullName>
    </submittedName>
</protein>
<comment type="caution">
    <text evidence="2">The sequence shown here is derived from an EMBL/GenBank/DDBJ whole genome shotgun (WGS) entry which is preliminary data.</text>
</comment>
<keyword evidence="1" id="KW-0812">Transmembrane</keyword>
<evidence type="ECO:0000256" key="1">
    <source>
        <dbReference type="SAM" id="Phobius"/>
    </source>
</evidence>
<evidence type="ECO:0000313" key="3">
    <source>
        <dbReference type="Proteomes" id="UP001597145"/>
    </source>
</evidence>
<gene>
    <name evidence="2" type="ORF">ACFSCY_22220</name>
</gene>
<keyword evidence="3" id="KW-1185">Reference proteome</keyword>
<dbReference type="RefSeq" id="WP_343980784.1">
    <property type="nucleotide sequence ID" value="NZ_BAAAJG010000012.1"/>
</dbReference>
<keyword evidence="1" id="KW-0472">Membrane</keyword>
<feature type="transmembrane region" description="Helical" evidence="1">
    <location>
        <begin position="37"/>
        <end position="56"/>
    </location>
</feature>
<feature type="transmembrane region" description="Helical" evidence="1">
    <location>
        <begin position="152"/>
        <end position="171"/>
    </location>
</feature>
<organism evidence="2 3">
    <name type="scientific">Pseudonocardia aurantiaca</name>
    <dbReference type="NCBI Taxonomy" id="75290"/>
    <lineage>
        <taxon>Bacteria</taxon>
        <taxon>Bacillati</taxon>
        <taxon>Actinomycetota</taxon>
        <taxon>Actinomycetes</taxon>
        <taxon>Pseudonocardiales</taxon>
        <taxon>Pseudonocardiaceae</taxon>
        <taxon>Pseudonocardia</taxon>
    </lineage>
</organism>